<comment type="similarity">
    <text evidence="1">Belongs to the dynein heavy chain family.</text>
</comment>
<feature type="non-terminal residue" evidence="4">
    <location>
        <position position="1"/>
    </location>
</feature>
<dbReference type="InterPro" id="IPR026983">
    <property type="entry name" value="DHC"/>
</dbReference>
<dbReference type="Proteomes" id="UP000837857">
    <property type="component" value="Chromosome 1"/>
</dbReference>
<dbReference type="EMBL" id="OW152813">
    <property type="protein sequence ID" value="CAH2035022.1"/>
    <property type="molecule type" value="Genomic_DNA"/>
</dbReference>
<evidence type="ECO:0000313" key="4">
    <source>
        <dbReference type="EMBL" id="CAH2035022.1"/>
    </source>
</evidence>
<dbReference type="Pfam" id="PF08385">
    <property type="entry name" value="DHC_N1"/>
    <property type="match status" value="1"/>
</dbReference>
<feature type="region of interest" description="Disordered" evidence="2">
    <location>
        <begin position="1"/>
        <end position="20"/>
    </location>
</feature>
<protein>
    <recommendedName>
        <fullName evidence="3">Dynein heavy chain tail domain-containing protein</fullName>
    </recommendedName>
</protein>
<dbReference type="InterPro" id="IPR013594">
    <property type="entry name" value="Dynein_heavy_tail"/>
</dbReference>
<evidence type="ECO:0000313" key="5">
    <source>
        <dbReference type="Proteomes" id="UP000837857"/>
    </source>
</evidence>
<organism evidence="4 5">
    <name type="scientific">Iphiclides podalirius</name>
    <name type="common">scarce swallowtail</name>
    <dbReference type="NCBI Taxonomy" id="110791"/>
    <lineage>
        <taxon>Eukaryota</taxon>
        <taxon>Metazoa</taxon>
        <taxon>Ecdysozoa</taxon>
        <taxon>Arthropoda</taxon>
        <taxon>Hexapoda</taxon>
        <taxon>Insecta</taxon>
        <taxon>Pterygota</taxon>
        <taxon>Neoptera</taxon>
        <taxon>Endopterygota</taxon>
        <taxon>Lepidoptera</taxon>
        <taxon>Glossata</taxon>
        <taxon>Ditrysia</taxon>
        <taxon>Papilionoidea</taxon>
        <taxon>Papilionidae</taxon>
        <taxon>Papilioninae</taxon>
        <taxon>Iphiclides</taxon>
    </lineage>
</organism>
<feature type="domain" description="Dynein heavy chain tail" evidence="3">
    <location>
        <begin position="111"/>
        <end position="219"/>
    </location>
</feature>
<sequence>MFVHGIKPGSSEEEEEEDVRDILQKRREECERKARRGEMDPRLEFTFQLLIDGTGLPRHAIMDHVFEGNMILSESEQLRREVDSSGPQDELEYWKKRGAQFSQLVSYLQVSQKILITKLSEKYDRVLKYSEKEVDKIMKMFKRQKDDPPLPRNYSPVAGRIKWARCLMYNMTETVESVSAHPVLRALPAAADMMRKYAATRTLIHTYEETMRAVWMNQNVRKFLPTW</sequence>
<dbReference type="PANTHER" id="PTHR46532">
    <property type="entry name" value="MALE FERTILITY FACTOR KL5"/>
    <property type="match status" value="1"/>
</dbReference>
<keyword evidence="5" id="KW-1185">Reference proteome</keyword>
<reference evidence="4" key="1">
    <citation type="submission" date="2022-03" db="EMBL/GenBank/DDBJ databases">
        <authorList>
            <person name="Martin H S."/>
        </authorList>
    </citation>
    <scope>NUCLEOTIDE SEQUENCE</scope>
</reference>
<evidence type="ECO:0000256" key="1">
    <source>
        <dbReference type="ARBA" id="ARBA00008887"/>
    </source>
</evidence>
<gene>
    <name evidence="4" type="ORF">IPOD504_LOCUS384</name>
</gene>
<evidence type="ECO:0000256" key="2">
    <source>
        <dbReference type="SAM" id="MobiDB-lite"/>
    </source>
</evidence>
<proteinExistence type="inferred from homology"/>
<dbReference type="PANTHER" id="PTHR46532:SF4">
    <property type="entry name" value="AAA+ ATPASE DOMAIN-CONTAINING PROTEIN"/>
    <property type="match status" value="1"/>
</dbReference>
<evidence type="ECO:0000259" key="3">
    <source>
        <dbReference type="Pfam" id="PF08385"/>
    </source>
</evidence>
<accession>A0ABN8HT38</accession>
<name>A0ABN8HT38_9NEOP</name>